<dbReference type="EMBL" id="SJKB01000003">
    <property type="protein sequence ID" value="TCC63410.1"/>
    <property type="molecule type" value="Genomic_DNA"/>
</dbReference>
<accession>A0A4R0KSJ2</accession>
<feature type="signal peptide" evidence="1">
    <location>
        <begin position="1"/>
        <end position="26"/>
    </location>
</feature>
<proteinExistence type="predicted"/>
<dbReference type="AlphaFoldDB" id="A0A4R0KSJ2"/>
<keyword evidence="1" id="KW-0732">Signal</keyword>
<evidence type="ECO:0000256" key="1">
    <source>
        <dbReference type="SAM" id="SignalP"/>
    </source>
</evidence>
<gene>
    <name evidence="3" type="ORF">E0H73_13270</name>
</gene>
<evidence type="ECO:0000313" key="4">
    <source>
        <dbReference type="Proteomes" id="UP000291144"/>
    </source>
</evidence>
<organism evidence="3 4">
    <name type="scientific">Kribbella pittospori</name>
    <dbReference type="NCBI Taxonomy" id="722689"/>
    <lineage>
        <taxon>Bacteria</taxon>
        <taxon>Bacillati</taxon>
        <taxon>Actinomycetota</taxon>
        <taxon>Actinomycetes</taxon>
        <taxon>Propionibacteriales</taxon>
        <taxon>Kribbellaceae</taxon>
        <taxon>Kribbella</taxon>
    </lineage>
</organism>
<dbReference type="OrthoDB" id="8901345at2"/>
<feature type="domain" description="CHRD" evidence="2">
    <location>
        <begin position="38"/>
        <end position="181"/>
    </location>
</feature>
<dbReference type="InterPro" id="IPR010895">
    <property type="entry name" value="CHRD"/>
</dbReference>
<dbReference type="Proteomes" id="UP000291144">
    <property type="component" value="Unassembled WGS sequence"/>
</dbReference>
<feature type="chain" id="PRO_5020731249" evidence="1">
    <location>
        <begin position="27"/>
        <end position="184"/>
    </location>
</feature>
<dbReference type="RefSeq" id="WP_131354439.1">
    <property type="nucleotide sequence ID" value="NZ_SJKB01000003.1"/>
</dbReference>
<sequence>MVARRARWVAAAFAIGLAATATGSVATAGRDDAGSTPNTIREQLTGYEEDPAPISTNGSGRFQAQINDRAQEITYRLSYTTLEGAVQQAHIHFGGKAQSGGISVFLCTNLGNGPAGTQACPAAPATVSGTIRPADVIGPAAQSLTAGQFNDLVKAIRNGTTYVNVHSSLFPGGEIRSQLDHHHN</sequence>
<keyword evidence="4" id="KW-1185">Reference proteome</keyword>
<comment type="caution">
    <text evidence="3">The sequence shown here is derived from an EMBL/GenBank/DDBJ whole genome shotgun (WGS) entry which is preliminary data.</text>
</comment>
<evidence type="ECO:0000259" key="2">
    <source>
        <dbReference type="SMART" id="SM00754"/>
    </source>
</evidence>
<dbReference type="SMART" id="SM00754">
    <property type="entry name" value="CHRD"/>
    <property type="match status" value="1"/>
</dbReference>
<reference evidence="3 4" key="1">
    <citation type="submission" date="2019-02" db="EMBL/GenBank/DDBJ databases">
        <title>Kribbella capetownensis sp. nov. and Kribbella speibonae sp. nov., isolated from soil.</title>
        <authorList>
            <person name="Curtis S.M."/>
            <person name="Norton I."/>
            <person name="Everest G.J."/>
            <person name="Meyers P.R."/>
        </authorList>
    </citation>
    <scope>NUCLEOTIDE SEQUENCE [LARGE SCALE GENOMIC DNA]</scope>
    <source>
        <strain evidence="3 4">NRRL B-24813</strain>
    </source>
</reference>
<name>A0A4R0KSJ2_9ACTN</name>
<protein>
    <submittedName>
        <fullName evidence="3">CHRD domain-containing protein</fullName>
    </submittedName>
</protein>
<evidence type="ECO:0000313" key="3">
    <source>
        <dbReference type="EMBL" id="TCC63410.1"/>
    </source>
</evidence>
<dbReference type="Pfam" id="PF07452">
    <property type="entry name" value="CHRD"/>
    <property type="match status" value="1"/>
</dbReference>